<dbReference type="Proteomes" id="UP000018468">
    <property type="component" value="Linkage group LG14"/>
</dbReference>
<dbReference type="InterPro" id="IPR000337">
    <property type="entry name" value="GPCR_3"/>
</dbReference>
<dbReference type="HOGENOM" id="CLU_086545_0_0_1"/>
<dbReference type="EMBL" id="AHAT01022525">
    <property type="status" value="NOT_ANNOTATED_CDS"/>
    <property type="molecule type" value="Genomic_DNA"/>
</dbReference>
<dbReference type="GO" id="GO:0004930">
    <property type="term" value="F:G protein-coupled receptor activity"/>
    <property type="evidence" value="ECO:0007669"/>
    <property type="project" value="UniProtKB-KW"/>
</dbReference>
<dbReference type="FunFam" id="3.40.50.2300:FF:000016">
    <property type="entry name" value="Taste 1 receptor member 2"/>
    <property type="match status" value="1"/>
</dbReference>
<dbReference type="PANTHER" id="PTHR24061:SF519">
    <property type="entry name" value="EXTRACELLULAR CALCIUM-SENSING RECEPTOR-LIKE"/>
    <property type="match status" value="1"/>
</dbReference>
<name>W5M334_LEPOC</name>
<dbReference type="InterPro" id="IPR001828">
    <property type="entry name" value="ANF_lig-bd_rcpt"/>
</dbReference>
<evidence type="ECO:0000256" key="10">
    <source>
        <dbReference type="ARBA" id="ARBA00023224"/>
    </source>
</evidence>
<keyword evidence="6" id="KW-0297">G-protein coupled receptor</keyword>
<dbReference type="InParanoid" id="W5M334"/>
<sequence>MNTHIVIFFMFSCGFQADGDLTCRILGKNTMSGLSKDGDLVIGGVFPVFGTLEDTGTLFTTAPQKAKCFGFDFDVFRWVQMMVFAIEEINMNNRLLPNITLGYRILDNCASPAETVRAGLILANGPEEVDSNSSCPSPVTAVITSNSLHIARAIGNFGIPLVSYTSTCVCLSNKRVFPTFSRTIPSDFFQAKAFAQLVKHFGWTWIGTIQADNEYGIFGIQSFTKEVVKYGVCIAFTENILSTYSRTKILQLVDIIKKSTVKVILAFASERDLYPLMQEIV</sequence>
<dbReference type="Ensembl" id="ENSLOCT00000002798.1">
    <property type="protein sequence ID" value="ENSLOCP00000002792.1"/>
    <property type="gene ID" value="ENSLOCG00000002382.1"/>
</dbReference>
<comment type="subcellular location">
    <subcellularLocation>
        <location evidence="1">Cell membrane</location>
        <topology evidence="1">Multi-pass membrane protein</topology>
    </subcellularLocation>
</comment>
<feature type="signal peptide" evidence="11">
    <location>
        <begin position="1"/>
        <end position="19"/>
    </location>
</feature>
<keyword evidence="7" id="KW-0472">Membrane</keyword>
<dbReference type="PANTHER" id="PTHR24061">
    <property type="entry name" value="CALCIUM-SENSING RECEPTOR-RELATED"/>
    <property type="match status" value="1"/>
</dbReference>
<keyword evidence="14" id="KW-1185">Reference proteome</keyword>
<dbReference type="Bgee" id="ENSLOCG00000002382">
    <property type="expression patterns" value="Expressed in ovary and 2 other cell types or tissues"/>
</dbReference>
<feature type="chain" id="PRO_5004867187" description="Receptor ligand binding region domain-containing protein" evidence="11">
    <location>
        <begin position="20"/>
        <end position="281"/>
    </location>
</feature>
<dbReference type="eggNOG" id="KOG1056">
    <property type="taxonomic scope" value="Eukaryota"/>
</dbReference>
<evidence type="ECO:0000256" key="9">
    <source>
        <dbReference type="ARBA" id="ARBA00023180"/>
    </source>
</evidence>
<keyword evidence="4 11" id="KW-0732">Signal</keyword>
<dbReference type="PRINTS" id="PR00248">
    <property type="entry name" value="GPCRMGR"/>
</dbReference>
<reference evidence="14" key="1">
    <citation type="submission" date="2011-12" db="EMBL/GenBank/DDBJ databases">
        <title>The Draft Genome of Lepisosteus oculatus.</title>
        <authorList>
            <consortium name="The Broad Institute Genome Assembly &amp; Analysis Group"/>
            <consortium name="Computational R&amp;D Group"/>
            <consortium name="and Sequencing Platform"/>
            <person name="Di Palma F."/>
            <person name="Alfoldi J."/>
            <person name="Johnson J."/>
            <person name="Berlin A."/>
            <person name="Gnerre S."/>
            <person name="Jaffe D."/>
            <person name="MacCallum I."/>
            <person name="Young S."/>
            <person name="Walker B.J."/>
            <person name="Lander E.S."/>
            <person name="Lindblad-Toh K."/>
        </authorList>
    </citation>
    <scope>NUCLEOTIDE SEQUENCE [LARGE SCALE GENOMIC DNA]</scope>
</reference>
<evidence type="ECO:0000256" key="5">
    <source>
        <dbReference type="ARBA" id="ARBA00022989"/>
    </source>
</evidence>
<evidence type="ECO:0000256" key="3">
    <source>
        <dbReference type="ARBA" id="ARBA00022692"/>
    </source>
</evidence>
<dbReference type="GeneTree" id="ENSGT01150000286997"/>
<evidence type="ECO:0000256" key="1">
    <source>
        <dbReference type="ARBA" id="ARBA00004651"/>
    </source>
</evidence>
<evidence type="ECO:0000256" key="7">
    <source>
        <dbReference type="ARBA" id="ARBA00023136"/>
    </source>
</evidence>
<dbReference type="InterPro" id="IPR028082">
    <property type="entry name" value="Peripla_BP_I"/>
</dbReference>
<organism evidence="13 14">
    <name type="scientific">Lepisosteus oculatus</name>
    <name type="common">Spotted gar</name>
    <dbReference type="NCBI Taxonomy" id="7918"/>
    <lineage>
        <taxon>Eukaryota</taxon>
        <taxon>Metazoa</taxon>
        <taxon>Chordata</taxon>
        <taxon>Craniata</taxon>
        <taxon>Vertebrata</taxon>
        <taxon>Euteleostomi</taxon>
        <taxon>Actinopterygii</taxon>
        <taxon>Neopterygii</taxon>
        <taxon>Holostei</taxon>
        <taxon>Semionotiformes</taxon>
        <taxon>Lepisosteidae</taxon>
        <taxon>Lepisosteus</taxon>
    </lineage>
</organism>
<evidence type="ECO:0000256" key="2">
    <source>
        <dbReference type="ARBA" id="ARBA00022475"/>
    </source>
</evidence>
<evidence type="ECO:0000313" key="14">
    <source>
        <dbReference type="Proteomes" id="UP000018468"/>
    </source>
</evidence>
<evidence type="ECO:0000256" key="4">
    <source>
        <dbReference type="ARBA" id="ARBA00022729"/>
    </source>
</evidence>
<dbReference type="AlphaFoldDB" id="W5M334"/>
<proteinExistence type="predicted"/>
<evidence type="ECO:0000256" key="11">
    <source>
        <dbReference type="SAM" id="SignalP"/>
    </source>
</evidence>
<keyword evidence="5" id="KW-1133">Transmembrane helix</keyword>
<evidence type="ECO:0000313" key="13">
    <source>
        <dbReference type="Ensembl" id="ENSLOCP00000002792.1"/>
    </source>
</evidence>
<dbReference type="GO" id="GO:0005886">
    <property type="term" value="C:plasma membrane"/>
    <property type="evidence" value="ECO:0007669"/>
    <property type="project" value="UniProtKB-SubCell"/>
</dbReference>
<dbReference type="Pfam" id="PF01094">
    <property type="entry name" value="ANF_receptor"/>
    <property type="match status" value="1"/>
</dbReference>
<dbReference type="Gene3D" id="3.40.50.2300">
    <property type="match status" value="2"/>
</dbReference>
<reference evidence="13" key="3">
    <citation type="submission" date="2025-09" db="UniProtKB">
        <authorList>
            <consortium name="Ensembl"/>
        </authorList>
    </citation>
    <scope>IDENTIFICATION</scope>
</reference>
<keyword evidence="10" id="KW-0807">Transducer</keyword>
<keyword evidence="9" id="KW-0325">Glycoprotein</keyword>
<keyword evidence="2" id="KW-1003">Cell membrane</keyword>
<keyword evidence="8" id="KW-0675">Receptor</keyword>
<dbReference type="STRING" id="7918.ENSLOCP00000002792"/>
<protein>
    <recommendedName>
        <fullName evidence="12">Receptor ligand binding region domain-containing protein</fullName>
    </recommendedName>
</protein>
<dbReference type="PRINTS" id="PR00592">
    <property type="entry name" value="CASENSINGR"/>
</dbReference>
<feature type="domain" description="Receptor ligand binding region" evidence="12">
    <location>
        <begin position="82"/>
        <end position="280"/>
    </location>
</feature>
<dbReference type="OMA" id="NTANERM"/>
<evidence type="ECO:0000259" key="12">
    <source>
        <dbReference type="Pfam" id="PF01094"/>
    </source>
</evidence>
<evidence type="ECO:0000256" key="6">
    <source>
        <dbReference type="ARBA" id="ARBA00023040"/>
    </source>
</evidence>
<reference evidence="13" key="2">
    <citation type="submission" date="2025-08" db="UniProtKB">
        <authorList>
            <consortium name="Ensembl"/>
        </authorList>
    </citation>
    <scope>IDENTIFICATION</scope>
</reference>
<dbReference type="SUPFAM" id="SSF53822">
    <property type="entry name" value="Periplasmic binding protein-like I"/>
    <property type="match status" value="1"/>
</dbReference>
<evidence type="ECO:0000256" key="8">
    <source>
        <dbReference type="ARBA" id="ARBA00023170"/>
    </source>
</evidence>
<dbReference type="InterPro" id="IPR000068">
    <property type="entry name" value="GPCR_3_Ca_sens_rcpt-rel"/>
</dbReference>
<accession>W5M334</accession>
<keyword evidence="3" id="KW-0812">Transmembrane</keyword>